<comment type="subcellular location">
    <subcellularLocation>
        <location evidence="1">Nucleus</location>
    </subcellularLocation>
</comment>
<feature type="region of interest" description="Disordered" evidence="7">
    <location>
        <begin position="548"/>
        <end position="575"/>
    </location>
</feature>
<gene>
    <name evidence="9" type="primary">g1261</name>
    <name evidence="9" type="ORF">EsDP_00001261</name>
</gene>
<keyword evidence="3" id="KW-0805">Transcription regulation</keyword>
<dbReference type="PANTHER" id="PTHR13218:SF8">
    <property type="entry name" value="TRANSCRIPTION INITIATION FACTOR TFIID SUBUNIT 11"/>
    <property type="match status" value="1"/>
</dbReference>
<name>A0ABQ0CHD3_9HYPO</name>
<feature type="compositionally biased region" description="Polar residues" evidence="7">
    <location>
        <begin position="45"/>
        <end position="62"/>
    </location>
</feature>
<dbReference type="CDD" id="cd08048">
    <property type="entry name" value="HFD_TAF11"/>
    <property type="match status" value="1"/>
</dbReference>
<evidence type="ECO:0000256" key="6">
    <source>
        <dbReference type="SAM" id="Coils"/>
    </source>
</evidence>
<dbReference type="Gene3D" id="1.10.20.10">
    <property type="entry name" value="Histone, subunit A"/>
    <property type="match status" value="1"/>
</dbReference>
<keyword evidence="6" id="KW-0175">Coiled coil</keyword>
<keyword evidence="10" id="KW-1185">Reference proteome</keyword>
<evidence type="ECO:0000259" key="8">
    <source>
        <dbReference type="Pfam" id="PF04719"/>
    </source>
</evidence>
<keyword evidence="4" id="KW-0804">Transcription</keyword>
<feature type="region of interest" description="Disordered" evidence="7">
    <location>
        <begin position="292"/>
        <end position="318"/>
    </location>
</feature>
<feature type="domain" description="TAFII28-like protein" evidence="8">
    <location>
        <begin position="171"/>
        <end position="286"/>
    </location>
</feature>
<feature type="region of interest" description="Disordered" evidence="7">
    <location>
        <begin position="1"/>
        <end position="74"/>
    </location>
</feature>
<sequence>MASPPYATSPLAMSPPNPSPAQLPNKKRSSTLDVNAPPIKRRKASNLSQSSVPSHPLRQTSFPPEAGRSPYARSPSVDVASIVSGSAISAAAGGANKKKRGRKSKNAKGDDAAERTPSLVGGKAPTTVSGQGGDKEAEDDDDDDENGEMALEDAGARTQEQKQEEIRLRAMLVEAFDSEQYNRYELWRAAKLSDAVVKRVVNATVSQSVPQMVSTAVKAVAKLFAGEIIEAARNVQGEWIAAGETQADLPTPPPSANDVGVDVEPEEPEVKRGPLRPDHLREAWRRYKICGESRGQNSTEPSQSAAAVRIRDNQRRSRARRKEYVENLELKVQEYEKQGVGATLEMQHAARTVAMENSRLRMMLALTGATEADIEAFLQSCQDREAAEALSSVSLRPMHHGQQEQKSSAKNGGSRSEAPPRTQAGGASSVQESDEFQVQSDLDRMATTVTSAASSTCDMSFKAEPEYFAPRPESKTHSFSCDRPQNQQSMAGFEFNHGFGLYSSFGSATPTPTPTPGSSPFDKLDVLASATLQQGSCCEGKTQCTTAPPLPTPASEAPSPSTIEPSTGAVTPLSSYAPELSPGASTVVQDFSSPMEMSCNAAAAIIAEMQGNSDREIAKSRLGCRGRNDCFVRNTMLFQILESESGGGQYS</sequence>
<keyword evidence="5" id="KW-0539">Nucleus</keyword>
<evidence type="ECO:0000256" key="5">
    <source>
        <dbReference type="ARBA" id="ARBA00023242"/>
    </source>
</evidence>
<dbReference type="Gene3D" id="1.20.5.170">
    <property type="match status" value="1"/>
</dbReference>
<feature type="compositionally biased region" description="Basic residues" evidence="7">
    <location>
        <begin position="96"/>
        <end position="106"/>
    </location>
</feature>
<reference evidence="10" key="1">
    <citation type="submission" date="2024-06" db="EMBL/GenBank/DDBJ databases">
        <title>Draft Genome Sequences of Epichloe bromicola Strains Isolated from Elymus ciliaris.</title>
        <authorList>
            <consortium name="Epichloe bromicola genome sequencing consortium"/>
            <person name="Miura A."/>
            <person name="Imano S."/>
            <person name="Ashida A."/>
            <person name="Sato I."/>
            <person name="Chiba S."/>
            <person name="Tanaka A."/>
            <person name="Camagna M."/>
            <person name="Takemoto D."/>
        </authorList>
    </citation>
    <scope>NUCLEOTIDE SEQUENCE [LARGE SCALE GENOMIC DNA]</scope>
    <source>
        <strain evidence="10">DP</strain>
    </source>
</reference>
<feature type="compositionally biased region" description="Low complexity" evidence="7">
    <location>
        <begin position="553"/>
        <end position="567"/>
    </location>
</feature>
<evidence type="ECO:0000256" key="7">
    <source>
        <dbReference type="SAM" id="MobiDB-lite"/>
    </source>
</evidence>
<feature type="compositionally biased region" description="Polar residues" evidence="7">
    <location>
        <begin position="404"/>
        <end position="414"/>
    </location>
</feature>
<dbReference type="CDD" id="cd14688">
    <property type="entry name" value="bZIP_YAP"/>
    <property type="match status" value="1"/>
</dbReference>
<feature type="region of interest" description="Disordered" evidence="7">
    <location>
        <begin position="87"/>
        <end position="162"/>
    </location>
</feature>
<dbReference type="Proteomes" id="UP001562357">
    <property type="component" value="Unassembled WGS sequence"/>
</dbReference>
<proteinExistence type="inferred from homology"/>
<evidence type="ECO:0000313" key="10">
    <source>
        <dbReference type="Proteomes" id="UP001562357"/>
    </source>
</evidence>
<evidence type="ECO:0000256" key="4">
    <source>
        <dbReference type="ARBA" id="ARBA00023163"/>
    </source>
</evidence>
<organism evidence="9 10">
    <name type="scientific">Epichloe bromicola</name>
    <dbReference type="NCBI Taxonomy" id="79588"/>
    <lineage>
        <taxon>Eukaryota</taxon>
        <taxon>Fungi</taxon>
        <taxon>Dikarya</taxon>
        <taxon>Ascomycota</taxon>
        <taxon>Pezizomycotina</taxon>
        <taxon>Sordariomycetes</taxon>
        <taxon>Hypocreomycetidae</taxon>
        <taxon>Hypocreales</taxon>
        <taxon>Clavicipitaceae</taxon>
        <taxon>Epichloe</taxon>
    </lineage>
</organism>
<dbReference type="InterPro" id="IPR009072">
    <property type="entry name" value="Histone-fold"/>
</dbReference>
<feature type="compositionally biased region" description="Acidic residues" evidence="7">
    <location>
        <begin position="136"/>
        <end position="151"/>
    </location>
</feature>
<dbReference type="SUPFAM" id="SSF47113">
    <property type="entry name" value="Histone-fold"/>
    <property type="match status" value="1"/>
</dbReference>
<dbReference type="InterPro" id="IPR006809">
    <property type="entry name" value="TAFII28_dom"/>
</dbReference>
<dbReference type="Pfam" id="PF04719">
    <property type="entry name" value="TAFII28"/>
    <property type="match status" value="1"/>
</dbReference>
<feature type="coiled-coil region" evidence="6">
    <location>
        <begin position="318"/>
        <end position="345"/>
    </location>
</feature>
<feature type="compositionally biased region" description="Polar residues" evidence="7">
    <location>
        <begin position="294"/>
        <end position="305"/>
    </location>
</feature>
<evidence type="ECO:0000313" key="9">
    <source>
        <dbReference type="EMBL" id="GAB0132837.1"/>
    </source>
</evidence>
<comment type="caution">
    <text evidence="9">The sequence shown here is derived from an EMBL/GenBank/DDBJ whole genome shotgun (WGS) entry which is preliminary data.</text>
</comment>
<evidence type="ECO:0000256" key="2">
    <source>
        <dbReference type="ARBA" id="ARBA00009788"/>
    </source>
</evidence>
<protein>
    <recommendedName>
        <fullName evidence="8">TAFII28-like protein domain-containing protein</fullName>
    </recommendedName>
</protein>
<feature type="region of interest" description="Disordered" evidence="7">
    <location>
        <begin position="389"/>
        <end position="438"/>
    </location>
</feature>
<accession>A0ABQ0CHD3</accession>
<dbReference type="EMBL" id="BAAFGZ010000027">
    <property type="protein sequence ID" value="GAB0132837.1"/>
    <property type="molecule type" value="Genomic_DNA"/>
</dbReference>
<feature type="compositionally biased region" description="Polar residues" evidence="7">
    <location>
        <begin position="425"/>
        <end position="438"/>
    </location>
</feature>
<comment type="similarity">
    <text evidence="2">Belongs to the TAF11 family.</text>
</comment>
<evidence type="ECO:0000256" key="3">
    <source>
        <dbReference type="ARBA" id="ARBA00023015"/>
    </source>
</evidence>
<evidence type="ECO:0000256" key="1">
    <source>
        <dbReference type="ARBA" id="ARBA00004123"/>
    </source>
</evidence>
<dbReference type="PANTHER" id="PTHR13218">
    <property type="entry name" value="TRANSCRIPTION INITIATION FACTOR TFIID SUBUNIT 11-RELATED"/>
    <property type="match status" value="1"/>
</dbReference>
<dbReference type="InterPro" id="IPR045127">
    <property type="entry name" value="TAF11-like"/>
</dbReference>